<feature type="compositionally biased region" description="Basic and acidic residues" evidence="1">
    <location>
        <begin position="272"/>
        <end position="282"/>
    </location>
</feature>
<keyword evidence="3" id="KW-1185">Reference proteome</keyword>
<feature type="compositionally biased region" description="Basic residues" evidence="1">
    <location>
        <begin position="367"/>
        <end position="376"/>
    </location>
</feature>
<feature type="compositionally biased region" description="Polar residues" evidence="1">
    <location>
        <begin position="248"/>
        <end position="265"/>
    </location>
</feature>
<feature type="compositionally biased region" description="Low complexity" evidence="1">
    <location>
        <begin position="300"/>
        <end position="311"/>
    </location>
</feature>
<reference evidence="2" key="1">
    <citation type="journal article" date="2021" name="Nat. Commun.">
        <title>Genetic determinants of endophytism in the Arabidopsis root mycobiome.</title>
        <authorList>
            <person name="Mesny F."/>
            <person name="Miyauchi S."/>
            <person name="Thiergart T."/>
            <person name="Pickel B."/>
            <person name="Atanasova L."/>
            <person name="Karlsson M."/>
            <person name="Huettel B."/>
            <person name="Barry K.W."/>
            <person name="Haridas S."/>
            <person name="Chen C."/>
            <person name="Bauer D."/>
            <person name="Andreopoulos W."/>
            <person name="Pangilinan J."/>
            <person name="LaButti K."/>
            <person name="Riley R."/>
            <person name="Lipzen A."/>
            <person name="Clum A."/>
            <person name="Drula E."/>
            <person name="Henrissat B."/>
            <person name="Kohler A."/>
            <person name="Grigoriev I.V."/>
            <person name="Martin F.M."/>
            <person name="Hacquard S."/>
        </authorList>
    </citation>
    <scope>NUCLEOTIDE SEQUENCE</scope>
    <source>
        <strain evidence="2">FSSC 5 MPI-SDFR-AT-0091</strain>
    </source>
</reference>
<feature type="compositionally biased region" description="Acidic residues" evidence="1">
    <location>
        <begin position="34"/>
        <end position="43"/>
    </location>
</feature>
<name>A0A9P9L112_FUSSL</name>
<feature type="compositionally biased region" description="Low complexity" evidence="1">
    <location>
        <begin position="413"/>
        <end position="433"/>
    </location>
</feature>
<feature type="compositionally biased region" description="Polar residues" evidence="1">
    <location>
        <begin position="1"/>
        <end position="20"/>
    </location>
</feature>
<feature type="compositionally biased region" description="Low complexity" evidence="1">
    <location>
        <begin position="130"/>
        <end position="152"/>
    </location>
</feature>
<feature type="compositionally biased region" description="Low complexity" evidence="1">
    <location>
        <begin position="177"/>
        <end position="188"/>
    </location>
</feature>
<feature type="compositionally biased region" description="Pro residues" evidence="1">
    <location>
        <begin position="105"/>
        <end position="114"/>
    </location>
</feature>
<feature type="compositionally biased region" description="Polar residues" evidence="1">
    <location>
        <begin position="153"/>
        <end position="169"/>
    </location>
</feature>
<comment type="caution">
    <text evidence="2">The sequence shown here is derived from an EMBL/GenBank/DDBJ whole genome shotgun (WGS) entry which is preliminary data.</text>
</comment>
<proteinExistence type="predicted"/>
<evidence type="ECO:0000313" key="3">
    <source>
        <dbReference type="Proteomes" id="UP000736672"/>
    </source>
</evidence>
<feature type="compositionally biased region" description="Pro residues" evidence="1">
    <location>
        <begin position="213"/>
        <end position="226"/>
    </location>
</feature>
<accession>A0A9P9L112</accession>
<feature type="region of interest" description="Disordered" evidence="1">
    <location>
        <begin position="1"/>
        <end position="548"/>
    </location>
</feature>
<organism evidence="2 3">
    <name type="scientific">Fusarium solani</name>
    <name type="common">Filamentous fungus</name>
    <dbReference type="NCBI Taxonomy" id="169388"/>
    <lineage>
        <taxon>Eukaryota</taxon>
        <taxon>Fungi</taxon>
        <taxon>Dikarya</taxon>
        <taxon>Ascomycota</taxon>
        <taxon>Pezizomycotina</taxon>
        <taxon>Sordariomycetes</taxon>
        <taxon>Hypocreomycetidae</taxon>
        <taxon>Hypocreales</taxon>
        <taxon>Nectriaceae</taxon>
        <taxon>Fusarium</taxon>
        <taxon>Fusarium solani species complex</taxon>
    </lineage>
</organism>
<feature type="compositionally biased region" description="Polar residues" evidence="1">
    <location>
        <begin position="318"/>
        <end position="345"/>
    </location>
</feature>
<sequence length="675" mass="73140">MATMLNVSSLQPPKTGTSRWSKALPDVPGPDDPAFYDDYDYDDPSPRLPPTKEFSMPPPRSTSMANAKPLPRSLPPLHLLTAADAPPAGPPKMAIPRRPVGKQPPLQPPPPPQKLPGHQQKQQPPPPSPSESLSSILSAYSRSSGESLVRSSDGANTNSDRQSEANPSPSREAPLASTSTKTSTKTSTLISPASAEQHQHQHQHQDQQQYAAPKPPVKNSRPPPLPSKDTKYHLPATPAPNRPPKPESNISPIKSSPPRAQQQPQLWRRRSSKAERSLELPDLKLVTSHGSTAATKPTIAVAAPSQSAQQQLPEGVTKVSTLPSQQLGSTNSSALSGQDTRQAPASEQAAESPVMGSNSSKLNRLKDKLHLHRRGKSSSDTSKSSTPRPGAQRPPTPEYQKEDIKTPIVDSFVSPLSPASSPEPAAEVSPELPNDIPQLPPQQRARAPSSASIESKPITRKAIPPPKLPSPVEINPQPEPSAKVESPVMGSLPPLVTDFAGNRGSAGSDSASNRTQPPADVPTRFPPRHSSVRSNAPPRQLAVDQDPRLVQSESQGLLYKGRDGTLYPEMKVLREPDPQAAYFPKQADFPIAEGTVIKAPPLKESHFNCYHGHRTMNRRTNRHYPLTCQGCEKSDVEDRWTCTFCHLRICESCLKKLNSNGRDLRRLTDEAKQTS</sequence>
<dbReference type="AlphaFoldDB" id="A0A9P9L112"/>
<gene>
    <name evidence="2" type="ORF">B0J15DRAFT_183275</name>
</gene>
<evidence type="ECO:0000256" key="1">
    <source>
        <dbReference type="SAM" id="MobiDB-lite"/>
    </source>
</evidence>
<feature type="compositionally biased region" description="Low complexity" evidence="1">
    <location>
        <begin position="69"/>
        <end position="80"/>
    </location>
</feature>
<dbReference type="Proteomes" id="UP000736672">
    <property type="component" value="Unassembled WGS sequence"/>
</dbReference>
<protein>
    <submittedName>
        <fullName evidence="2">Uncharacterized protein</fullName>
    </submittedName>
</protein>
<feature type="compositionally biased region" description="Polar residues" evidence="1">
    <location>
        <begin position="505"/>
        <end position="516"/>
    </location>
</feature>
<dbReference type="OrthoDB" id="5425130at2759"/>
<dbReference type="EMBL" id="JAGTJS010000003">
    <property type="protein sequence ID" value="KAH7272625.1"/>
    <property type="molecule type" value="Genomic_DNA"/>
</dbReference>
<evidence type="ECO:0000313" key="2">
    <source>
        <dbReference type="EMBL" id="KAH7272625.1"/>
    </source>
</evidence>